<dbReference type="InterPro" id="IPR005516">
    <property type="entry name" value="Remorin_C"/>
</dbReference>
<proteinExistence type="inferred from homology"/>
<organism evidence="5 6">
    <name type="scientific">Salvia divinorum</name>
    <name type="common">Maria pastora</name>
    <name type="synonym">Diviner's sage</name>
    <dbReference type="NCBI Taxonomy" id="28513"/>
    <lineage>
        <taxon>Eukaryota</taxon>
        <taxon>Viridiplantae</taxon>
        <taxon>Streptophyta</taxon>
        <taxon>Embryophyta</taxon>
        <taxon>Tracheophyta</taxon>
        <taxon>Spermatophyta</taxon>
        <taxon>Magnoliopsida</taxon>
        <taxon>eudicotyledons</taxon>
        <taxon>Gunneridae</taxon>
        <taxon>Pentapetalae</taxon>
        <taxon>asterids</taxon>
        <taxon>lamiids</taxon>
        <taxon>Lamiales</taxon>
        <taxon>Lamiaceae</taxon>
        <taxon>Nepetoideae</taxon>
        <taxon>Mentheae</taxon>
        <taxon>Salviinae</taxon>
        <taxon>Salvia</taxon>
        <taxon>Salvia subgen. Calosphace</taxon>
    </lineage>
</organism>
<comment type="caution">
    <text evidence="5">The sequence shown here is derived from an EMBL/GenBank/DDBJ whole genome shotgun (WGS) entry which is preliminary data.</text>
</comment>
<feature type="region of interest" description="Disordered" evidence="3">
    <location>
        <begin position="1"/>
        <end position="113"/>
    </location>
</feature>
<dbReference type="Proteomes" id="UP001567538">
    <property type="component" value="Unassembled WGS sequence"/>
</dbReference>
<evidence type="ECO:0000256" key="2">
    <source>
        <dbReference type="SAM" id="Coils"/>
    </source>
</evidence>
<sequence length="342" mass="37658">MRSMEDKGCVDSCPIEENAGGSSCMIFDFKKGGGAVSRPSPHHRSSLGKPTPSKWDDAQKWLVNLSRGERNQAKASPRDSNADDRHLIASASRKEWAVEAEAESGAGDGGDKYKNVECDELVWRGGGKGESSPKSVVRAICLRDMGTEMTPIGSKEPSRAATPIRASSPTVSGSSSPVIRNTCRDTGLSPAPRMEEPDTDTGPTGHLKNGVKVDEIKVDDNSRALNPLEARAAAWEEAERAKYTARYKREEMRIQAWENHQKKKAEVENRKAEVKAEQLKSRAKEKFNQKIASTRRVAEEKRAAAEAKLNENAMKTSEKGDYIRRNGHLPSSFSFYFSSCGW</sequence>
<evidence type="ECO:0000256" key="1">
    <source>
        <dbReference type="ARBA" id="ARBA00005711"/>
    </source>
</evidence>
<feature type="compositionally biased region" description="Low complexity" evidence="3">
    <location>
        <begin position="167"/>
        <end position="178"/>
    </location>
</feature>
<dbReference type="AlphaFoldDB" id="A0ABD1G565"/>
<dbReference type="PANTHER" id="PTHR31471">
    <property type="entry name" value="OS02G0116800 PROTEIN"/>
    <property type="match status" value="1"/>
</dbReference>
<gene>
    <name evidence="5" type="ORF">AAHA92_27909</name>
</gene>
<feature type="compositionally biased region" description="Basic and acidic residues" evidence="3">
    <location>
        <begin position="67"/>
        <end position="97"/>
    </location>
</feature>
<dbReference type="PANTHER" id="PTHR31471:SF52">
    <property type="entry name" value="F12A21.28"/>
    <property type="match status" value="1"/>
</dbReference>
<evidence type="ECO:0000313" key="6">
    <source>
        <dbReference type="Proteomes" id="UP001567538"/>
    </source>
</evidence>
<name>A0ABD1G565_SALDI</name>
<protein>
    <recommendedName>
        <fullName evidence="4">Remorin C-terminal domain-containing protein</fullName>
    </recommendedName>
</protein>
<feature type="region of interest" description="Disordered" evidence="3">
    <location>
        <begin position="148"/>
        <end position="210"/>
    </location>
</feature>
<accession>A0ABD1G565</accession>
<keyword evidence="6" id="KW-1185">Reference proteome</keyword>
<dbReference type="EMBL" id="JBEAFC010000010">
    <property type="protein sequence ID" value="KAL1539271.1"/>
    <property type="molecule type" value="Genomic_DNA"/>
</dbReference>
<feature type="coiled-coil region" evidence="2">
    <location>
        <begin position="240"/>
        <end position="289"/>
    </location>
</feature>
<comment type="similarity">
    <text evidence="1">Belongs to the remorin family.</text>
</comment>
<evidence type="ECO:0000313" key="5">
    <source>
        <dbReference type="EMBL" id="KAL1539271.1"/>
    </source>
</evidence>
<keyword evidence="2" id="KW-0175">Coiled coil</keyword>
<dbReference type="Pfam" id="PF03763">
    <property type="entry name" value="Remorin_C"/>
    <property type="match status" value="1"/>
</dbReference>
<evidence type="ECO:0000259" key="4">
    <source>
        <dbReference type="Pfam" id="PF03763"/>
    </source>
</evidence>
<evidence type="ECO:0000256" key="3">
    <source>
        <dbReference type="SAM" id="MobiDB-lite"/>
    </source>
</evidence>
<feature type="domain" description="Remorin C-terminal" evidence="4">
    <location>
        <begin position="229"/>
        <end position="331"/>
    </location>
</feature>
<reference evidence="5 6" key="1">
    <citation type="submission" date="2024-06" db="EMBL/GenBank/DDBJ databases">
        <title>A chromosome level genome sequence of Diviner's sage (Salvia divinorum).</title>
        <authorList>
            <person name="Ford S.A."/>
            <person name="Ro D.-K."/>
            <person name="Ness R.W."/>
            <person name="Phillips M.A."/>
        </authorList>
    </citation>
    <scope>NUCLEOTIDE SEQUENCE [LARGE SCALE GENOMIC DNA]</scope>
    <source>
        <strain evidence="5">SAF-2024a</strain>
        <tissue evidence="5">Leaf</tissue>
    </source>
</reference>